<dbReference type="EMBL" id="JAWCUI010000009">
    <property type="protein sequence ID" value="KAL1900549.1"/>
    <property type="molecule type" value="Genomic_DNA"/>
</dbReference>
<evidence type="ECO:0000256" key="1">
    <source>
        <dbReference type="SAM" id="MobiDB-lite"/>
    </source>
</evidence>
<evidence type="ECO:0000313" key="2">
    <source>
        <dbReference type="EMBL" id="KAL1900549.1"/>
    </source>
</evidence>
<reference evidence="2 3" key="1">
    <citation type="journal article" date="2024" name="IMA Fungus">
        <title>IMA Genome - F19 : A genome assembly and annotation guide to empower mycologists, including annotated draft genome sequences of Ceratocystis pirilliformis, Diaporthe australafricana, Fusarium ophioides, Paecilomyces lecythidis, and Sporothrix stenoceras.</title>
        <authorList>
            <person name="Aylward J."/>
            <person name="Wilson A.M."/>
            <person name="Visagie C.M."/>
            <person name="Spraker J."/>
            <person name="Barnes I."/>
            <person name="Buitendag C."/>
            <person name="Ceriani C."/>
            <person name="Del Mar Angel L."/>
            <person name="du Plessis D."/>
            <person name="Fuchs T."/>
            <person name="Gasser K."/>
            <person name="Kramer D."/>
            <person name="Li W."/>
            <person name="Munsamy K."/>
            <person name="Piso A."/>
            <person name="Price J.L."/>
            <person name="Sonnekus B."/>
            <person name="Thomas C."/>
            <person name="van der Nest A."/>
            <person name="van Dijk A."/>
            <person name="van Heerden A."/>
            <person name="van Vuuren N."/>
            <person name="Yilmaz N."/>
            <person name="Duong T.A."/>
            <person name="van der Merwe N.A."/>
            <person name="Wingfield M.J."/>
            <person name="Wingfield B.D."/>
        </authorList>
    </citation>
    <scope>NUCLEOTIDE SEQUENCE [LARGE SCALE GENOMIC DNA]</scope>
    <source>
        <strain evidence="2 3">CMW 5346</strain>
    </source>
</reference>
<comment type="caution">
    <text evidence="2">The sequence shown here is derived from an EMBL/GenBank/DDBJ whole genome shotgun (WGS) entry which is preliminary data.</text>
</comment>
<organism evidence="2 3">
    <name type="scientific">Sporothrix stenoceras</name>
    <dbReference type="NCBI Taxonomy" id="5173"/>
    <lineage>
        <taxon>Eukaryota</taxon>
        <taxon>Fungi</taxon>
        <taxon>Dikarya</taxon>
        <taxon>Ascomycota</taxon>
        <taxon>Pezizomycotina</taxon>
        <taxon>Sordariomycetes</taxon>
        <taxon>Sordariomycetidae</taxon>
        <taxon>Ophiostomatales</taxon>
        <taxon>Ophiostomataceae</taxon>
        <taxon>Sporothrix</taxon>
    </lineage>
</organism>
<gene>
    <name evidence="2" type="ORF">Sste5346_002272</name>
</gene>
<protein>
    <submittedName>
        <fullName evidence="2">Uncharacterized protein</fullName>
    </submittedName>
</protein>
<feature type="region of interest" description="Disordered" evidence="1">
    <location>
        <begin position="107"/>
        <end position="131"/>
    </location>
</feature>
<proteinExistence type="predicted"/>
<keyword evidence="3" id="KW-1185">Reference proteome</keyword>
<accession>A0ABR3ZJI0</accession>
<sequence length="169" mass="18701">MGALTKPPRVVQTPQEQIHRARAQQVLTAERQNLYNTFRTREGAKLTALFEEYVRALALSYEAPRAAAARAPRHRHASPYLCRKSLSTFPTFTWNGHARQSLVCHARDDTPPRHTSAYDSTSYRREPAPCAASRMPAGLGGPPSGGGHSGVYWRRILVRVGWPLGDGGI</sequence>
<evidence type="ECO:0000313" key="3">
    <source>
        <dbReference type="Proteomes" id="UP001583186"/>
    </source>
</evidence>
<dbReference type="Proteomes" id="UP001583186">
    <property type="component" value="Unassembled WGS sequence"/>
</dbReference>
<name>A0ABR3ZJI0_9PEZI</name>